<evidence type="ECO:0000313" key="2">
    <source>
        <dbReference type="Proteomes" id="UP000580250"/>
    </source>
</evidence>
<dbReference type="AlphaFoldDB" id="A0A6V7WYR0"/>
<accession>A0A6V7WYR0</accession>
<dbReference type="SUPFAM" id="SSF53448">
    <property type="entry name" value="Nucleotide-diphospho-sugar transferases"/>
    <property type="match status" value="1"/>
</dbReference>
<reference evidence="1 2" key="1">
    <citation type="submission" date="2020-08" db="EMBL/GenBank/DDBJ databases">
        <authorList>
            <person name="Koutsovoulos G."/>
            <person name="Danchin GJ E."/>
        </authorList>
    </citation>
    <scope>NUCLEOTIDE SEQUENCE [LARGE SCALE GENOMIC DNA]</scope>
</reference>
<organism evidence="1 2">
    <name type="scientific">Meloidogyne enterolobii</name>
    <name type="common">Root-knot nematode worm</name>
    <name type="synonym">Meloidogyne mayaguensis</name>
    <dbReference type="NCBI Taxonomy" id="390850"/>
    <lineage>
        <taxon>Eukaryota</taxon>
        <taxon>Metazoa</taxon>
        <taxon>Ecdysozoa</taxon>
        <taxon>Nematoda</taxon>
        <taxon>Chromadorea</taxon>
        <taxon>Rhabditida</taxon>
        <taxon>Tylenchina</taxon>
        <taxon>Tylenchomorpha</taxon>
        <taxon>Tylenchoidea</taxon>
        <taxon>Meloidogynidae</taxon>
        <taxon>Meloidogyninae</taxon>
        <taxon>Meloidogyne</taxon>
    </lineage>
</organism>
<dbReference type="Gene3D" id="3.90.550.10">
    <property type="entry name" value="Spore Coat Polysaccharide Biosynthesis Protein SpsA, Chain A"/>
    <property type="match status" value="1"/>
</dbReference>
<evidence type="ECO:0000313" key="1">
    <source>
        <dbReference type="EMBL" id="CAD2192209.1"/>
    </source>
</evidence>
<gene>
    <name evidence="1" type="ORF">MENT_LOCUS45084</name>
</gene>
<proteinExistence type="predicted"/>
<dbReference type="InterPro" id="IPR029044">
    <property type="entry name" value="Nucleotide-diphossugar_trans"/>
</dbReference>
<comment type="caution">
    <text evidence="1">The sequence shown here is derived from an EMBL/GenBank/DDBJ whole genome shotgun (WGS) entry which is preliminary data.</text>
</comment>
<dbReference type="Proteomes" id="UP000580250">
    <property type="component" value="Unassembled WGS sequence"/>
</dbReference>
<name>A0A6V7WYR0_MELEN</name>
<dbReference type="EMBL" id="CAJEWN010000929">
    <property type="protein sequence ID" value="CAD2192209.1"/>
    <property type="molecule type" value="Genomic_DNA"/>
</dbReference>
<protein>
    <submittedName>
        <fullName evidence="1">Uncharacterized protein</fullName>
    </submittedName>
</protein>
<dbReference type="OrthoDB" id="532420at2759"/>
<sequence>MFRRLTSIDNKYLSLFKNALEHIDSGKIGKICWLDVPREVKVFNNTGLNAVSQGKLAVILLARGQHYRFGSSLPKRIMELGLEMETGLDKKADCHLLLQVCHVSHIQQETEGNSKWMIMTDKSGWEKIRKQLDEVLEKTNLTWDQVEVFVQNENPAQDFGGKILLSSPDQSATAPGVDRSSTCKSDFARRNEEIFI</sequence>